<dbReference type="Gene3D" id="2.30.29.30">
    <property type="entry name" value="Pleckstrin-homology domain (PH domain)/Phosphotyrosine-binding domain (PTB)"/>
    <property type="match status" value="1"/>
</dbReference>
<dbReference type="EMBL" id="CAXLJL010000811">
    <property type="protein sequence ID" value="CAL5140892.1"/>
    <property type="molecule type" value="Genomic_DNA"/>
</dbReference>
<keyword evidence="1" id="KW-0175">Coiled coil</keyword>
<feature type="compositionally biased region" description="Acidic residues" evidence="2">
    <location>
        <begin position="1479"/>
        <end position="1490"/>
    </location>
</feature>
<feature type="compositionally biased region" description="Polar residues" evidence="2">
    <location>
        <begin position="1588"/>
        <end position="1612"/>
    </location>
</feature>
<sequence length="1658" mass="179658">MMDCSSDLLIEIQSFLRHDLGALLLPPAIDARRRVLLGRIDACAREFLPSGSDINRPSIVPVQRRTMGTASSVLVGNRYSLPSSMCYPSHSSDPNDSCWPSSNSCKNYDDPPLPPKGTHRISLKDSGPDHDYEVPKAILSQARLSTCATTDSNENRVVRRSAFNRHSLSPQLEIVQNSNQTTTKTAQPVAALVCTMNPADSKDDIALTLPKKCLSNQPRRFSAFMDPSWTLAGSLHHRYKPNKWTRLSLCLLTGNSRLVAYKSGHSLTPNLVLFLCGATGIYAGRDSGMDHVIKIAHPTRGTAVLAADTEEQALAWIKQINQYAQGIRPPEAHSFLEQTTLLNSLGPGYSSRTSLPATVDNPDTGPPNGPSEIQEDSGLSAPVSSNSENNSGDGVVSFPNNSLLSDTNTTTCLSPASMLSSSIPSHSPAMDVVDIACGLHSIDEIRRGGTVLPISNGSFYGTDSFSAHSSRNTISSGFRAFSRREGILSSVRRKVESFNSKRRARKSLPQTSEAGVEGKFQLEKASSSIELNTKKHKRTSSEGIWNIPLEVEQSIAAPLPAAACTGKAGTGFGWGQLESAANLLLHPVSTTLSSSVGYGRRPRSVIVASSSATEKVISNPNHGNLLDLSELHRKEEATDTSRSFDRIIIAGDACISIPGKVPWTIRWCCLRSRCLDIYPLAKQPNDSNNTLNDRPPHTSCWPLFSLPLEPGQVELGLAGDKRHKAAVRLAVPKQSSTPLLFDAPDKLRMGAWIRGFIEALGIIPPENNVAETLCPSGDPRPEDFEKSKLAGAVQTKPNVIDYDVPSTDFNRHSSARMQHFTRPRTLMTRPVSWMGNSSQFPVNEYQLQEVTDEDLSDIRSESGSANVYDEVCPPQSIASSQDLKSSIGKRRWSSPLFPFDNPSKPWMISSRKESEPSETPVSSLSSENHRILLPASINRGWYIPPPSRRLLAQPLPPLPSVGPSGAESMAGTIASSHASSSLTPDETCGPRADEPTSQSPSSEPDTSVLMWALETRSGVTRLSKHLSTCDPNTPLSSPSMRWQSPTTNQRRHASVGNLDHLVEQPIDHSFAEGDSSRYRYVQNPCLSNCKSAAIEFDVTALSSHTGYTLVPNDAHSLVDSRRTSATHLGFQSDLSLALTSDQPVPTWNAHLQTELWYDDPASMKPPNPTGARRSVSCITGTKPSLGPITEFRTASTLPPRHEYSVFSCLDSTRPLSTEQPMIPLSTGVRLSNHTSSDSSRTATSSGVAMTAGSLSSPGSTGTTRPPSLAISWPAQPTLEEEEHDSLEPDSDNAQPEQNKSKEITSQIIQSTPSKVPLEVLGFRPPYCEKVTNCIGDSQHPDAVTHCTADYEPVSCGVHDHSPNHTSLILAATQLEEVQNEAKNLHSRRQTLSFRLSQQLVRGRKERSISGTSDISDGINSVHSKNSDDLSRLSNTADAGSLSETELASEPVTSESLQDVNAHGQISTAKEGTEHHEMEGVDGEDEGEEEATASLCARLAAVELLIRQAESTEARLRDQVNQFMAICSNPLKTLPSKNNNNPSAHNRPSTLKVDQSNMYEPVCGECGRQCHHSLTNQSSQPNRRRGRNFRNSAQPLNPNMTPSTDIPSNSAVSSRGRGGARGGRSRRRFGGGGQPRNRKQAWSKAQSPSACAVAMSPAS</sequence>
<feature type="region of interest" description="Disordered" evidence="2">
    <location>
        <begin position="1402"/>
        <end position="1490"/>
    </location>
</feature>
<dbReference type="SMART" id="SM00233">
    <property type="entry name" value="PH"/>
    <property type="match status" value="1"/>
</dbReference>
<evidence type="ECO:0000259" key="3">
    <source>
        <dbReference type="PROSITE" id="PS50003"/>
    </source>
</evidence>
<feature type="compositionally biased region" description="Low complexity" evidence="2">
    <location>
        <begin position="1252"/>
        <end position="1268"/>
    </location>
</feature>
<reference evidence="4" key="1">
    <citation type="submission" date="2024-06" db="EMBL/GenBank/DDBJ databases">
        <authorList>
            <person name="Liu X."/>
            <person name="Lenzi L."/>
            <person name="Haldenby T S."/>
            <person name="Uol C."/>
        </authorList>
    </citation>
    <scope>NUCLEOTIDE SEQUENCE</scope>
</reference>
<feature type="compositionally biased region" description="Low complexity" evidence="2">
    <location>
        <begin position="1234"/>
        <end position="1245"/>
    </location>
</feature>
<evidence type="ECO:0000313" key="5">
    <source>
        <dbReference type="Proteomes" id="UP001497525"/>
    </source>
</evidence>
<feature type="region of interest" description="Disordered" evidence="2">
    <location>
        <begin position="1573"/>
        <end position="1658"/>
    </location>
</feature>
<evidence type="ECO:0000256" key="2">
    <source>
        <dbReference type="SAM" id="MobiDB-lite"/>
    </source>
</evidence>
<comment type="caution">
    <text evidence="4">The sequence shown here is derived from an EMBL/GenBank/DDBJ whole genome shotgun (WGS) entry which is preliminary data.</text>
</comment>
<feature type="compositionally biased region" description="Polar residues" evidence="2">
    <location>
        <begin position="382"/>
        <end position="392"/>
    </location>
</feature>
<feature type="compositionally biased region" description="Polar residues" evidence="2">
    <location>
        <begin position="1291"/>
        <end position="1310"/>
    </location>
</feature>
<evidence type="ECO:0000313" key="4">
    <source>
        <dbReference type="EMBL" id="CAL5140892.1"/>
    </source>
</evidence>
<feature type="region of interest" description="Disordered" evidence="2">
    <location>
        <begin position="1159"/>
        <end position="1179"/>
    </location>
</feature>
<feature type="region of interest" description="Disordered" evidence="2">
    <location>
        <begin position="903"/>
        <end position="926"/>
    </location>
</feature>
<protein>
    <recommendedName>
        <fullName evidence="3">PH domain-containing protein</fullName>
    </recommendedName>
</protein>
<organism evidence="4 5">
    <name type="scientific">Calicophoron daubneyi</name>
    <name type="common">Rumen fluke</name>
    <name type="synonym">Paramphistomum daubneyi</name>
    <dbReference type="NCBI Taxonomy" id="300641"/>
    <lineage>
        <taxon>Eukaryota</taxon>
        <taxon>Metazoa</taxon>
        <taxon>Spiralia</taxon>
        <taxon>Lophotrochozoa</taxon>
        <taxon>Platyhelminthes</taxon>
        <taxon>Trematoda</taxon>
        <taxon>Digenea</taxon>
        <taxon>Plagiorchiida</taxon>
        <taxon>Pronocephalata</taxon>
        <taxon>Paramphistomoidea</taxon>
        <taxon>Paramphistomidae</taxon>
        <taxon>Calicophoron</taxon>
    </lineage>
</organism>
<feature type="coiled-coil region" evidence="1">
    <location>
        <begin position="1367"/>
        <end position="1394"/>
    </location>
</feature>
<feature type="region of interest" description="Disordered" evidence="2">
    <location>
        <begin position="961"/>
        <end position="1005"/>
    </location>
</feature>
<feature type="region of interest" description="Disordered" evidence="2">
    <location>
        <begin position="1226"/>
        <end position="1310"/>
    </location>
</feature>
<feature type="compositionally biased region" description="Polar residues" evidence="2">
    <location>
        <begin position="1534"/>
        <end position="1555"/>
    </location>
</feature>
<feature type="region of interest" description="Disordered" evidence="2">
    <location>
        <begin position="1022"/>
        <end position="1046"/>
    </location>
</feature>
<dbReference type="InterPro" id="IPR001849">
    <property type="entry name" value="PH_domain"/>
</dbReference>
<gene>
    <name evidence="4" type="ORF">CDAUBV1_LOCUS16190</name>
</gene>
<dbReference type="SUPFAM" id="SSF50729">
    <property type="entry name" value="PH domain-like"/>
    <property type="match status" value="1"/>
</dbReference>
<dbReference type="PROSITE" id="PS50003">
    <property type="entry name" value="PH_DOMAIN"/>
    <property type="match status" value="1"/>
</dbReference>
<dbReference type="Proteomes" id="UP001497525">
    <property type="component" value="Unassembled WGS sequence"/>
</dbReference>
<proteinExistence type="predicted"/>
<feature type="region of interest" description="Disordered" evidence="2">
    <location>
        <begin position="351"/>
        <end position="401"/>
    </location>
</feature>
<feature type="compositionally biased region" description="Polar residues" evidence="2">
    <location>
        <begin position="917"/>
        <end position="926"/>
    </location>
</feature>
<feature type="compositionally biased region" description="Polar residues" evidence="2">
    <location>
        <begin position="995"/>
        <end position="1005"/>
    </location>
</feature>
<feature type="compositionally biased region" description="Acidic residues" evidence="2">
    <location>
        <begin position="1278"/>
        <end position="1290"/>
    </location>
</feature>
<feature type="compositionally biased region" description="Polar residues" evidence="2">
    <location>
        <begin position="1431"/>
        <end position="1469"/>
    </location>
</feature>
<feature type="domain" description="PH" evidence="3">
    <location>
        <begin position="228"/>
        <end position="325"/>
    </location>
</feature>
<feature type="region of interest" description="Disordered" evidence="2">
    <location>
        <begin position="1530"/>
        <end position="1555"/>
    </location>
</feature>
<feature type="compositionally biased region" description="Polar residues" evidence="2">
    <location>
        <begin position="973"/>
        <end position="984"/>
    </location>
</feature>
<feature type="compositionally biased region" description="Low complexity" evidence="2">
    <location>
        <begin position="1408"/>
        <end position="1420"/>
    </location>
</feature>
<dbReference type="InterPro" id="IPR011993">
    <property type="entry name" value="PH-like_dom_sf"/>
</dbReference>
<accession>A0AAV2TVN3</accession>
<evidence type="ECO:0000256" key="1">
    <source>
        <dbReference type="SAM" id="Coils"/>
    </source>
</evidence>
<name>A0AAV2TVN3_CALDB</name>